<dbReference type="InterPro" id="IPR051594">
    <property type="entry name" value="KRIT1/FRMD8"/>
</dbReference>
<dbReference type="InterPro" id="IPR019748">
    <property type="entry name" value="FERM_central"/>
</dbReference>
<evidence type="ECO:0000259" key="2">
    <source>
        <dbReference type="PROSITE" id="PS50057"/>
    </source>
</evidence>
<sequence>MSAETVTLYTADSLTNDSPPYFDYYLDWTCVEVAQAAANYLNIEYNPTYSLLAVSEAGQAWLDPSKTLRQQNVVTGNKIVYLPPQNMISIEPPDEESMGDTFEIPTDDFQDQQFGGVGQSNLELLTGETDVAQENYVKLNTIEGFNDDTKIEVQYKPSYKFNDILSVALNNLNLKRDGRFSLLLQFSHNDKRWIKQDDYLENFNPIDGLTLRVFKRDHSLKINFEHQASKQIVIDIEKSVKDVVEEIANKAQFESYLGFTLWTWNKTKTPESLNPNLSLPQQTHSIKSVLFKRKYFIFSREDFATMETAFCTFKDAAAELTRNQYAYLTDEEALNYLSLCVYAESDNPDIKGITDHVLDYLPPSYSNKKSIFSKFKSYLQKFEKVNQFNACRRVIKFLRRLPGFACSVYDEVEVEIKSNKKKTKVDMIVEISPLTIRIINPKNNVLEERISISKIIKINILSNKLEIQFSIISADGNAGTYNFKSPFAGEIKGLIETYSQIAKNIIYNRAKLHGGAIDISTINDRNRIMLFTSTSLTDKNPKKYAYDNQFSGERLLQCAEQNLGIPPDKNHVILVKLMDGVYKWIQKDDILTVANVQDGMSVYILKNNCPITVEHVDQHKKKILMDITKPIEDLIPIVFQKESLPNIIGYTFFSLEDPNHPKPLDTRYSIPEQTTKYDDVLFKRRFYVISGEVLQAPQAAVNTVADCNSLFINPSSSIQFNEEQAINLGILYLYSQATDATKVKSMNINYKEFIPPSIKTDKKFEAKFTKALKESPQHDRFQASKSYLGTIRQLPGFGEEKFTVQYKETTPKARGKSIKDMVMSIGPLKVIFAQQNAKKPTYSISYRKIISFTSMGHQLIINFGDQDHPDITRTVDLKIDNIDTVLMLLNYNIKIIRDLMLAQQRRKKQEAEDIAKRLKGGYIDENGILRTRMLDFQISAELKKRENLPIMWIEVCKTGVETTQQVIPVLFSAAKRKEIEQRKIKYCPLLWFKGTDYKWVLDDETLESKDPVRKTVMFILEEFPRAKIIFSMGITKTLILHIVEKVEDLVPFIASKVDLKNHFGFTLYLPEEGKESRPLNLAISIPEQAYHYEVLEFKRRFFIISKYDYENSNTLYSTFCDVRALILSGKVDMVLEKAVELMYYALHVDGPSKITKDTFPASADQLIEYVPPYFTKPNMKAGKKKFTDMLDTVKVKDRDSAMINYIEIARKLPTFGTTCFPVILVEEKRGKVVRTNALLYVGPIRVYITDEKKKNELVSIRYDRFISLQTIDNELSLKYCTKTAIESVSRMQDELVPTFVDVESEKVEEIAELILSHLTIHKKILARRVEDGEKDRDIEVDRLEIFTVYCENFEKVEKITYSAKDTGKQIIEKCIDKLGLIPNGQYSCLLRRCNDEFEWIHEDTILGTLFPFNKMTIFIYKTYKKCEITTDSFQREMLLNVERPISQLIDEISFKMYVDFSLGYTLYAIGEDNQKTALDLCMTIPEQIQKFYRFYFHREFLLSTKNDRLSPLYSKLLYDDFLKNVMTGIPDLTSGRNFKDAQYFLAYQLVYNKQSPDKAIEFLADKKNNINDFLPKNFKAPADFKDNVMKKLKDMKTKVKLNPVGELVDLAYGLNNFGSRAYQILFSNKSDKTKSKDAKKPFKAAIGPKGISITQDNKHVQSFGYDPIVQFSNIKDRVIIRVANDEGIVYTITLISKNAAQIFKLIRQYKTVLIPLLKERHNIFNYEYDKIGQENPILSNLYTPKLIIKSKTNKVNLYTSRQLDHPNPNKFSFNKDFNSKEVADLGLYYITYPNRNKYNENTSNYTIIATNDRDNKDKTNRNKPIHFQEKDVGYQWIQPAHKLEEVTDIENNSSIFIVENDPLTQVITPNNFVFEKRYQINDIILDICKGFCIDLQLGIHFGYTLYEYLRGVERPLDFLYCIPDVSPNYVELILKRRFYLFSMDMLDDENTLNNGYDDVKAMVKSGKLALSLDNALVLAAYSLYAEAKSTQDVIVKVNQMTESELPKYLPKTINSNTVSNLLRKFKTATSSFPPLNPKAAKKKYIIFANSIPNYGAEFYDIRYVDKNDPNSSKKPRPARILLSPYQIIIRDNEKNKELNTIEWHFINNYIRTASDCSVEITYNDENGIYNHIQLLPLKTDRSYIDSSSEHSREIFSYINDILDLFRKPEFFNFPCFEEKIDDNDINVVAFADDYYNFEDNYDDLNEIEARGLDLDFDTYNHAGDDYDGNEFRDSFLDEDGNDYMWRASDDGLMLKRAGDLLDNLLSDLEYIRGNLDNMDANDLLRYLNFMNDQLKRFAELSDENRDLFLGLSKGLESLRELVQDIVQSNQDLRSFIPQIDLMIDKFIAQILPAKRIIEDRLNTFKLKLKDDIELNNPYGLRIPAADADLAMMLLDLSDLQEQLANCIHKNYGKLNLLIDTDNLIAQLQGTSKTITSFASDLVNQTGDPDMIRKHLIPLLGDVAKISDIITLLSKKSKDMGHDIPTLDDLNQLLLAQLEKIRASPALTHVNPNQKRFFSLFPGKLGPVKLVVADIESLLKLQNSVLGDSQIKANKDLLQSLTAKFNNFQLLQATLNGDILKLEGYPTDDLARSEAISALNELKKIFAQLADTLGPTAKSGDLLKFLNIIQGAQPKVLDALSQISSINITPANVQKIVDDISMLLSKYATLSPDVTDRFTDKEKDNATSTAFFLKDLLQHFEVILPALEKNPTSGQIVYLAQQRIIQLAEKLPQVKDFTTALHRITIDVTYPVLYERLITNIKSALTEAETSEDITKLPHLINFQKLQLDTGDTLNVTRQMLLHPRVHNNQDLSERLEQHFLKLKDNYLSQVLIRSILRQTPFSDDAITQAQAAIAALKNIIDKMQSSAKEVSDLTSNLKLEQQLNTLLLQAAKTYELLKKARMEPFRIPPKPADVKNLSDAIAKMKEVLTALIAAPSIKGNRQVLEQLSTTNQIFSDAISVLKSQEAKPTNDFYKIAEKVQSRLKKVTPVIMPIPEFNTNDQHKKAHKNLLDLLAEILKITPPSLDIVKTKMKELRPAVIDFSDFIKTLLKAENVSKNDEATKLFNVWVADLSDTVATIDACLKAKDFNLEMANNLKLNLLNLLKKLSGLPMSVRDILTPEQKDQFAQKLGELAKRAIELINIIRQLPGNKRIISDPNEFRKIEADEELPDGIKCLGEQCSKLIEFYKAINDAKILLDRPFANQMLQEVQKQFNTVNLKDLQPNVPESKQLQTMQQLKEKMSYLITSTELIAPIIGEPNIVRNIRLFNDNLNLLTRILSGPHFTEESASKFKKLATPLITANLKELDPLAKSKDVKGIQILYDSLTAFNNTLAISSKDLAAAKPRRTQQICDQLYQTAGLLLPHLHEDPKYEKALNTVTDLFELCAQFTSLPLIRIRFSDCIMAKKSIFEDDALELLSKQVSEALTNKDAEIKNELYDNLAENLEIISDNQSTIPQHLSRAAHVQLPVVKLHQPPVVCGSARTIFSTCTNPALLESLLSKLFVDVSVRSAYQINAIAKSLPFLLQQIEENAELFDDEARFNYIKLENSIKQADTSLLLQCQSLPTAVFGYKAMRTVNDSLQLLLRKVSTIEKIRPIVQPLVIVGKEYSDWINESDLTMMGYFMSNFDLIVTNLESVLASEKSGTLPANTRQFIRQTVSLLRNKDRLISYDMNNISQLAQLFFNYQNDILPSIKSKVSDSDAKKVILYHSDALDKIKNIIKLWINPIEGANKESLLLSSIASLYSTQIKGDGIKEALNVTVSSAPYLIQPVSSKLSSLAFNLNKGLELKLPFKDSAVAASNAYKLVKGMAAQENFDNIQDLLKQLEELINVMTDISNKMNKEVKIDFSTFDEIQNFAGSHQAVFSMIDDKDCLAFAKIVAAYLDKLLGQMKSMSNTSELIASGPHKYLQQIKIKGQNGKETMITRTPSRLNNLTDGLFISSFDDKSVPVLIKSLEDSLTASYNPSISLRTATVEEQQRLILSQRLLMLLQQQASEFPEVAKSLKVKGLQPLNAQPDQIDFAIRAIQQQFEALNSQAELRKVQSRYSSEQIKLQQLVLTSALISINNQRIYLPTDTGAQSTESTRQQLFEILLQDIENNGSPKETATIIELQSAVVRGLAQVSLINQLITIIQQLNTNNPDIYTFIQSPEGLQLLKVPITAHQLLEQQQNVIKQVNLCSAPEMLNAFQKSLLPDDIVIQMRIIQHLLRLLTSVFGDSLTIKGNLETSPTGVLTAVNYQQQEILKSEPDALVLANYLTPEDLMKWQGSAFGLFNRVCCAQTILELHSLQTKYNTNAASLAKGKNVTATKEAAKAQHKSLVKEYDSIGDIKSITTLVKGLSKKQVEDEQNVLGVAAYLALSQSYESRISLNLRNIVSNLFTNIQNKQSYQFRSTGELLNNLNPLKDSSLIRGFEINEFTSYNLRLQQVIKLIISYLISKYPELSKTPSPAFTGEQLETTKAIVVRLLEVASDQKSAVQFIDQQIPKDEIPKVFSLLILASSKLNTTQVNPDDLQLMKIESRVFDMSALIQRLPVVGLSSATAEQKAIFPTAKLNELITQAKSDISIESVKKLIMQLLLVRASHYPDIATKAAQATNLDDLYKNSSAELEASCKSIASQMEVANDDQKLTLLLSNLSPNTLFLQQVLLESLCQVVQGKDVQDEIAKSTDSTTKVASSLVLKLPSQISSNKELFTNARPQLYTELLYNSQLSQESLGRASLALKLLTMQLGIRSIKGAEEFVSNASSFENATSEPFTAEEMTNIQDSLRNLLSINASNDEITHSYGNQKQQDISRIVCLLNHLTLIVAPSSLKEGLIITAKSEEEWNPPSIPSLFNNRLNVSEVDTIGATINEIRIPSAKQRASRVASSLNGILTLLPSIIHIPMEECRQILIAENNAALQIVNEIYKSKSTSYTKKFPDLIEIVSQISASLCRVMGTLPENIRPMIIKELIDIEKSAESLQNSSCLESTPENTAQFKTDLSNLLTYFMCIESALVNTYDNLPIRVIQCYAKMAIAIQRNDIDTLNYQLCNLKALQVHSESFKINVPFLKSIQAPADKVIPIVSNAYKTHAKLDDASQKSLTDFRKQLVDIINKETQNPFKYVESLSKAADVLPFLNQSKSTLDDANQELINAVHSRDREKSNECINVILKSITLPDAAMARSFTLTKGTNSSSYMDYFTMINSSLNALRSTVDFTQTTAISSTQIRRSTRSFTRMLNSMIDMCEDLQAMPSSATDTKGQSKIDQCRLDFLKSIDDSAQILSASVSAKAGSFIPETFILFMTDQIPKFEKLIEGIKKTGNAYSALNTNQAASDDFANDLARLEESFNHFKSIVSGDVVKIASQASINDITYGFTNVFENIMAALNTSRHFTDVIPLKPDLESAEKLKKSYSVPPIPGDTDKLNVKDAFNKLKTLDKTYKTNAEAFFKLVQSNDNKGSKNSQIVESMNKLYTNVDDSVKQILRVTTTVMNLDIQSDLANQCSIIARSYDTLLKELRAKFVLSGDWDKQSPILSKQIVTSIDEAEKICEKAVKIAEEEAKLKSAIFAKFDENLKPLIQATSSLEKDKEDLSKESAQDNSNPRVEFSLRMVDIGVAMGSAVKSVMLFSRSHTAKLTPQHDSLFKFTQNITKELTSINSAVKEIVSGKKKDDKEEPEKSVISLMKAISKLGTDYTSSMKAETQDETALKNTIITICKGANSLAQSAENSLNAKKQKDQKAQTGLTKEAILKRLQLESNVIKARIILEHNEKILATLQ</sequence>
<dbReference type="PROSITE" id="PS50057">
    <property type="entry name" value="FERM_3"/>
    <property type="match status" value="5"/>
</dbReference>
<dbReference type="Pfam" id="PF00373">
    <property type="entry name" value="FERM_M"/>
    <property type="match status" value="2"/>
</dbReference>
<dbReference type="InterPro" id="IPR019749">
    <property type="entry name" value="Band_41_domain"/>
</dbReference>
<protein>
    <recommendedName>
        <fullName evidence="2">FERM domain-containing protein</fullName>
    </recommendedName>
</protein>
<feature type="domain" description="FERM" evidence="2">
    <location>
        <begin position="218"/>
        <end position="509"/>
    </location>
</feature>
<organism evidence="3 4">
    <name type="scientific">Tritrichomonas musculus</name>
    <dbReference type="NCBI Taxonomy" id="1915356"/>
    <lineage>
        <taxon>Eukaryota</taxon>
        <taxon>Metamonada</taxon>
        <taxon>Parabasalia</taxon>
        <taxon>Tritrichomonadida</taxon>
        <taxon>Tritrichomonadidae</taxon>
        <taxon>Tritrichomonas</taxon>
    </lineage>
</organism>
<dbReference type="SMART" id="SM00295">
    <property type="entry name" value="B41"/>
    <property type="match status" value="1"/>
</dbReference>
<proteinExistence type="predicted"/>
<dbReference type="InterPro" id="IPR035963">
    <property type="entry name" value="FERM_2"/>
</dbReference>
<keyword evidence="1" id="KW-0175">Coiled coil</keyword>
<gene>
    <name evidence="3" type="ORF">M9Y10_016346</name>
</gene>
<dbReference type="PANTHER" id="PTHR13283">
    <property type="entry name" value="KREV INTERACTION TRAPPED 1-RELATED"/>
    <property type="match status" value="1"/>
</dbReference>
<feature type="domain" description="FERM" evidence="2">
    <location>
        <begin position="609"/>
        <end position="903"/>
    </location>
</feature>
<dbReference type="EMBL" id="JAPFFF010000021">
    <property type="protein sequence ID" value="KAK8853803.1"/>
    <property type="molecule type" value="Genomic_DNA"/>
</dbReference>
<feature type="domain" description="FERM" evidence="2">
    <location>
        <begin position="1851"/>
        <end position="2169"/>
    </location>
</feature>
<dbReference type="SUPFAM" id="SSF47031">
    <property type="entry name" value="Second domain of FERM"/>
    <property type="match status" value="3"/>
</dbReference>
<dbReference type="PANTHER" id="PTHR13283:SF10">
    <property type="entry name" value="FERM DOMAIN-CONTAINING PROTEIN 8"/>
    <property type="match status" value="1"/>
</dbReference>
<feature type="domain" description="FERM" evidence="2">
    <location>
        <begin position="1024"/>
        <end position="1325"/>
    </location>
</feature>
<dbReference type="Proteomes" id="UP001470230">
    <property type="component" value="Unassembled WGS sequence"/>
</dbReference>
<feature type="domain" description="FERM" evidence="2">
    <location>
        <begin position="1413"/>
        <end position="1717"/>
    </location>
</feature>
<evidence type="ECO:0000313" key="4">
    <source>
        <dbReference type="Proteomes" id="UP001470230"/>
    </source>
</evidence>
<comment type="caution">
    <text evidence="3">The sequence shown here is derived from an EMBL/GenBank/DDBJ whole genome shotgun (WGS) entry which is preliminary data.</text>
</comment>
<name>A0ABR2HVX9_9EUKA</name>
<reference evidence="3 4" key="1">
    <citation type="submission" date="2024-04" db="EMBL/GenBank/DDBJ databases">
        <title>Tritrichomonas musculus Genome.</title>
        <authorList>
            <person name="Alves-Ferreira E."/>
            <person name="Grigg M."/>
            <person name="Lorenzi H."/>
            <person name="Galac M."/>
        </authorList>
    </citation>
    <scope>NUCLEOTIDE SEQUENCE [LARGE SCALE GENOMIC DNA]</scope>
    <source>
        <strain evidence="3 4">EAF2021</strain>
    </source>
</reference>
<evidence type="ECO:0000313" key="3">
    <source>
        <dbReference type="EMBL" id="KAK8853803.1"/>
    </source>
</evidence>
<keyword evidence="4" id="KW-1185">Reference proteome</keyword>
<evidence type="ECO:0000256" key="1">
    <source>
        <dbReference type="SAM" id="Coils"/>
    </source>
</evidence>
<feature type="coiled-coil region" evidence="1">
    <location>
        <begin position="3806"/>
        <end position="3840"/>
    </location>
</feature>
<dbReference type="InterPro" id="IPR000299">
    <property type="entry name" value="FERM_domain"/>
</dbReference>
<accession>A0ABR2HVX9</accession>